<feature type="coiled-coil region" evidence="5">
    <location>
        <begin position="344"/>
        <end position="371"/>
    </location>
</feature>
<dbReference type="PROSITE" id="PS50089">
    <property type="entry name" value="ZF_RING_2"/>
    <property type="match status" value="1"/>
</dbReference>
<feature type="region of interest" description="Disordered" evidence="6">
    <location>
        <begin position="424"/>
        <end position="477"/>
    </location>
</feature>
<feature type="domain" description="RING-type" evidence="7">
    <location>
        <begin position="369"/>
        <end position="409"/>
    </location>
</feature>
<feature type="compositionally biased region" description="Polar residues" evidence="6">
    <location>
        <begin position="220"/>
        <end position="296"/>
    </location>
</feature>
<evidence type="ECO:0000259" key="7">
    <source>
        <dbReference type="PROSITE" id="PS50089"/>
    </source>
</evidence>
<dbReference type="SUPFAM" id="SSF57850">
    <property type="entry name" value="RING/U-box"/>
    <property type="match status" value="1"/>
</dbReference>
<dbReference type="GO" id="GO:0008270">
    <property type="term" value="F:zinc ion binding"/>
    <property type="evidence" value="ECO:0007669"/>
    <property type="project" value="UniProtKB-KW"/>
</dbReference>
<evidence type="ECO:0000256" key="4">
    <source>
        <dbReference type="PROSITE-ProRule" id="PRU00175"/>
    </source>
</evidence>
<keyword evidence="9" id="KW-1185">Reference proteome</keyword>
<dbReference type="PANTHER" id="PTHR46563:SF1">
    <property type="entry name" value="RING-TYPE DOMAIN-CONTAINING PROTEIN-RELATED"/>
    <property type="match status" value="1"/>
</dbReference>
<feature type="region of interest" description="Disordered" evidence="6">
    <location>
        <begin position="207"/>
        <end position="296"/>
    </location>
</feature>
<name>F0ZEL4_DICPU</name>
<dbReference type="eggNOG" id="ENOG502QSSK">
    <property type="taxonomic scope" value="Eukaryota"/>
</dbReference>
<dbReference type="PROSITE" id="PS00518">
    <property type="entry name" value="ZF_RING_1"/>
    <property type="match status" value="1"/>
</dbReference>
<dbReference type="OrthoDB" id="21534at2759"/>
<dbReference type="Proteomes" id="UP000001064">
    <property type="component" value="Unassembled WGS sequence"/>
</dbReference>
<organism evidence="8 9">
    <name type="scientific">Dictyostelium purpureum</name>
    <name type="common">Slime mold</name>
    <dbReference type="NCBI Taxonomy" id="5786"/>
    <lineage>
        <taxon>Eukaryota</taxon>
        <taxon>Amoebozoa</taxon>
        <taxon>Evosea</taxon>
        <taxon>Eumycetozoa</taxon>
        <taxon>Dictyostelia</taxon>
        <taxon>Dictyosteliales</taxon>
        <taxon>Dictyosteliaceae</taxon>
        <taxon>Dictyostelium</taxon>
    </lineage>
</organism>
<dbReference type="PANTHER" id="PTHR46563">
    <property type="entry name" value="RING-TYPE DOMAIN-CONTAINING PROTEIN"/>
    <property type="match status" value="1"/>
</dbReference>
<dbReference type="SMART" id="SM00184">
    <property type="entry name" value="RING"/>
    <property type="match status" value="1"/>
</dbReference>
<feature type="compositionally biased region" description="Low complexity" evidence="6">
    <location>
        <begin position="173"/>
        <end position="184"/>
    </location>
</feature>
<reference evidence="9" key="1">
    <citation type="journal article" date="2011" name="Genome Biol.">
        <title>Comparative genomics of the social amoebae Dictyostelium discoideum and Dictyostelium purpureum.</title>
        <authorList>
            <consortium name="US DOE Joint Genome Institute (JGI-PGF)"/>
            <person name="Sucgang R."/>
            <person name="Kuo A."/>
            <person name="Tian X."/>
            <person name="Salerno W."/>
            <person name="Parikh A."/>
            <person name="Feasley C.L."/>
            <person name="Dalin E."/>
            <person name="Tu H."/>
            <person name="Huang E."/>
            <person name="Barry K."/>
            <person name="Lindquist E."/>
            <person name="Shapiro H."/>
            <person name="Bruce D."/>
            <person name="Schmutz J."/>
            <person name="Salamov A."/>
            <person name="Fey P."/>
            <person name="Gaudet P."/>
            <person name="Anjard C."/>
            <person name="Babu M.M."/>
            <person name="Basu S."/>
            <person name="Bushmanova Y."/>
            <person name="van der Wel H."/>
            <person name="Katoh-Kurasawa M."/>
            <person name="Dinh C."/>
            <person name="Coutinho P.M."/>
            <person name="Saito T."/>
            <person name="Elias M."/>
            <person name="Schaap P."/>
            <person name="Kay R.R."/>
            <person name="Henrissat B."/>
            <person name="Eichinger L."/>
            <person name="Rivero F."/>
            <person name="Putnam N.H."/>
            <person name="West C.M."/>
            <person name="Loomis W.F."/>
            <person name="Chisholm R.L."/>
            <person name="Shaulsky G."/>
            <person name="Strassmann J.E."/>
            <person name="Queller D.C."/>
            <person name="Kuspa A."/>
            <person name="Grigoriev I.V."/>
        </authorList>
    </citation>
    <scope>NUCLEOTIDE SEQUENCE [LARGE SCALE GENOMIC DNA]</scope>
    <source>
        <strain evidence="9">QSDP1</strain>
    </source>
</reference>
<dbReference type="InterPro" id="IPR001841">
    <property type="entry name" value="Znf_RING"/>
</dbReference>
<feature type="compositionally biased region" description="Acidic residues" evidence="6">
    <location>
        <begin position="430"/>
        <end position="442"/>
    </location>
</feature>
<dbReference type="RefSeq" id="XP_003285870.1">
    <property type="nucleotide sequence ID" value="XM_003285822.1"/>
</dbReference>
<feature type="compositionally biased region" description="Basic and acidic residues" evidence="6">
    <location>
        <begin position="156"/>
        <end position="172"/>
    </location>
</feature>
<keyword evidence="1" id="KW-0479">Metal-binding</keyword>
<proteinExistence type="predicted"/>
<dbReference type="GeneID" id="10499513"/>
<dbReference type="AlphaFoldDB" id="F0ZEL4"/>
<evidence type="ECO:0000313" key="8">
    <source>
        <dbReference type="EMBL" id="EGC37609.1"/>
    </source>
</evidence>
<keyword evidence="3" id="KW-0862">Zinc</keyword>
<dbReference type="Pfam" id="PF13639">
    <property type="entry name" value="zf-RING_2"/>
    <property type="match status" value="1"/>
</dbReference>
<protein>
    <recommendedName>
        <fullName evidence="7">RING-type domain-containing protein</fullName>
    </recommendedName>
</protein>
<evidence type="ECO:0000256" key="6">
    <source>
        <dbReference type="SAM" id="MobiDB-lite"/>
    </source>
</evidence>
<dbReference type="Gene3D" id="3.30.40.10">
    <property type="entry name" value="Zinc/RING finger domain, C3HC4 (zinc finger)"/>
    <property type="match status" value="1"/>
</dbReference>
<dbReference type="InterPro" id="IPR017907">
    <property type="entry name" value="Znf_RING_CS"/>
</dbReference>
<feature type="compositionally biased region" description="Basic and acidic residues" evidence="6">
    <location>
        <begin position="134"/>
        <end position="147"/>
    </location>
</feature>
<evidence type="ECO:0000256" key="1">
    <source>
        <dbReference type="ARBA" id="ARBA00022723"/>
    </source>
</evidence>
<evidence type="ECO:0000256" key="2">
    <source>
        <dbReference type="ARBA" id="ARBA00022771"/>
    </source>
</evidence>
<dbReference type="InParanoid" id="F0ZEL4"/>
<evidence type="ECO:0000256" key="3">
    <source>
        <dbReference type="ARBA" id="ARBA00022833"/>
    </source>
</evidence>
<dbReference type="EMBL" id="GL870995">
    <property type="protein sequence ID" value="EGC37609.1"/>
    <property type="molecule type" value="Genomic_DNA"/>
</dbReference>
<accession>F0ZEL4</accession>
<keyword evidence="5" id="KW-0175">Coiled coil</keyword>
<evidence type="ECO:0000313" key="9">
    <source>
        <dbReference type="Proteomes" id="UP000001064"/>
    </source>
</evidence>
<gene>
    <name evidence="8" type="ORF">DICPUDRAFT_76778</name>
</gene>
<dbReference type="InterPro" id="IPR013083">
    <property type="entry name" value="Znf_RING/FYVE/PHD"/>
</dbReference>
<feature type="compositionally biased region" description="Polar residues" evidence="6">
    <location>
        <begin position="443"/>
        <end position="459"/>
    </location>
</feature>
<feature type="region of interest" description="Disordered" evidence="6">
    <location>
        <begin position="134"/>
        <end position="195"/>
    </location>
</feature>
<dbReference type="KEGG" id="dpp:DICPUDRAFT_76778"/>
<sequence length="503" mass="58992">MNTNNNNTNNNSNVENWCSGKKPYAKCAEHELKRSLERPPIKNKFFVLKSQPPFAGNTLYIKWPNKYSSRLEYSRDQIYCIMIISNNTNTNSSANSNGNHGTLPQNSTPIYYNISAPLYNQHQNVQNEEILRRKQHQEQEEMFRRQQQEQGFLQEQQEKKRKQEQLQREQESRQQTLPRTQFQPQQPPQPKHTASIPNIRSLFQRMQEYEKQQQQQQQQPMQSTTYPTFNQNHSRYTADSFPTTIQSHTQPQQNSTRASSNSYPTFNREQSRYNATGNSPSANIQKQCPQQPFTPSRAQSNTQYLIVLILVSIPQVNPTSIPTTNKQSAHLQSDYPSFNKDQSRYKCTEKLEEQRLEKERLEKENNNECSICYNKLNTTNASTIDCSHQFCYKCIHKWCKEDNTCPLCRAEFYRIKREGQAERSINDVLLEPDDDSDEENDYGSDSNSQSGHNDNSNSEFVYHDDYQNNFDPDDYLPDEYFINNNNLFDISESEESVDRMDLD</sequence>
<dbReference type="VEuPathDB" id="AmoebaDB:DICPUDRAFT_76778"/>
<keyword evidence="2 4" id="KW-0863">Zinc-finger</keyword>
<dbReference type="STRING" id="5786.F0ZEL4"/>
<evidence type="ECO:0000256" key="5">
    <source>
        <dbReference type="SAM" id="Coils"/>
    </source>
</evidence>